<feature type="domain" description="Rhodanese" evidence="3">
    <location>
        <begin position="105"/>
        <end position="164"/>
    </location>
</feature>
<keyword evidence="5" id="KW-1185">Reference proteome</keyword>
<gene>
    <name evidence="4" type="ordered locus">Gura_1966</name>
</gene>
<dbReference type="KEGG" id="gur:Gura_1966"/>
<dbReference type="AlphaFoldDB" id="A5GFF1"/>
<evidence type="ECO:0000256" key="1">
    <source>
        <dbReference type="ARBA" id="ARBA00013064"/>
    </source>
</evidence>
<dbReference type="HOGENOM" id="CLU_047330_5_0_7"/>
<dbReference type="Proteomes" id="UP000006695">
    <property type="component" value="Chromosome"/>
</dbReference>
<dbReference type="EC" id="3.1.3.48" evidence="1"/>
<name>A5GFF1_GEOUR</name>
<protein>
    <recommendedName>
        <fullName evidence="1">protein-tyrosine-phosphatase</fullName>
        <ecNumber evidence="1">3.1.3.48</ecNumber>
    </recommendedName>
</protein>
<evidence type="ECO:0000259" key="3">
    <source>
        <dbReference type="PROSITE" id="PS50206"/>
    </source>
</evidence>
<dbReference type="InterPro" id="IPR016130">
    <property type="entry name" value="Tyr_Pase_AS"/>
</dbReference>
<dbReference type="PROSITE" id="PS50056">
    <property type="entry name" value="TYR_PHOSPHATASE_2"/>
    <property type="match status" value="1"/>
</dbReference>
<accession>A5GFF1</accession>
<dbReference type="GO" id="GO:0004725">
    <property type="term" value="F:protein tyrosine phosphatase activity"/>
    <property type="evidence" value="ECO:0007669"/>
    <property type="project" value="UniProtKB-EC"/>
</dbReference>
<evidence type="ECO:0000313" key="4">
    <source>
        <dbReference type="EMBL" id="ABQ26156.1"/>
    </source>
</evidence>
<organism evidence="4 5">
    <name type="scientific">Geotalea uraniireducens (strain Rf4)</name>
    <name type="common">Geobacter uraniireducens</name>
    <dbReference type="NCBI Taxonomy" id="351605"/>
    <lineage>
        <taxon>Bacteria</taxon>
        <taxon>Pseudomonadati</taxon>
        <taxon>Thermodesulfobacteriota</taxon>
        <taxon>Desulfuromonadia</taxon>
        <taxon>Geobacterales</taxon>
        <taxon>Geobacteraceae</taxon>
        <taxon>Geotalea</taxon>
    </lineage>
</organism>
<dbReference type="InterPro" id="IPR001763">
    <property type="entry name" value="Rhodanese-like_dom"/>
</dbReference>
<dbReference type="SUPFAM" id="SSF52799">
    <property type="entry name" value="(Phosphotyrosine protein) phosphatases II"/>
    <property type="match status" value="1"/>
</dbReference>
<dbReference type="STRING" id="351605.Gura_1966"/>
<proteinExistence type="predicted"/>
<dbReference type="PROSITE" id="PS00383">
    <property type="entry name" value="TYR_PHOSPHATASE_1"/>
    <property type="match status" value="1"/>
</dbReference>
<dbReference type="CDD" id="cd14505">
    <property type="entry name" value="CDKN3-like"/>
    <property type="match status" value="1"/>
</dbReference>
<dbReference type="InterPro" id="IPR029021">
    <property type="entry name" value="Prot-tyrosine_phosphatase-like"/>
</dbReference>
<evidence type="ECO:0000313" key="5">
    <source>
        <dbReference type="Proteomes" id="UP000006695"/>
    </source>
</evidence>
<dbReference type="Pfam" id="PF22785">
    <property type="entry name" value="Tc-R-P"/>
    <property type="match status" value="1"/>
</dbReference>
<dbReference type="Gene3D" id="3.90.190.10">
    <property type="entry name" value="Protein tyrosine phosphatase superfamily"/>
    <property type="match status" value="1"/>
</dbReference>
<feature type="domain" description="Tyrosine specific protein phosphatases" evidence="2">
    <location>
        <begin position="116"/>
        <end position="187"/>
    </location>
</feature>
<dbReference type="PROSITE" id="PS50206">
    <property type="entry name" value="RHODANESE_3"/>
    <property type="match status" value="1"/>
</dbReference>
<evidence type="ECO:0000259" key="2">
    <source>
        <dbReference type="PROSITE" id="PS50056"/>
    </source>
</evidence>
<dbReference type="EMBL" id="CP000698">
    <property type="protein sequence ID" value="ABQ26156.1"/>
    <property type="molecule type" value="Genomic_DNA"/>
</dbReference>
<dbReference type="InterPro" id="IPR000387">
    <property type="entry name" value="Tyr_Pase_dom"/>
</dbReference>
<reference evidence="4 5" key="1">
    <citation type="submission" date="2007-05" db="EMBL/GenBank/DDBJ databases">
        <title>Complete sequence of Geobacter uraniireducens Rf4.</title>
        <authorList>
            <consortium name="US DOE Joint Genome Institute"/>
            <person name="Copeland A."/>
            <person name="Lucas S."/>
            <person name="Lapidus A."/>
            <person name="Barry K."/>
            <person name="Detter J.C."/>
            <person name="Glavina del Rio T."/>
            <person name="Hammon N."/>
            <person name="Israni S."/>
            <person name="Dalin E."/>
            <person name="Tice H."/>
            <person name="Pitluck S."/>
            <person name="Chertkov O."/>
            <person name="Brettin T."/>
            <person name="Bruce D."/>
            <person name="Han C."/>
            <person name="Schmutz J."/>
            <person name="Larimer F."/>
            <person name="Land M."/>
            <person name="Hauser L."/>
            <person name="Kyrpides N."/>
            <person name="Mikhailova N."/>
            <person name="Shelobolina E."/>
            <person name="Aklujkar M."/>
            <person name="Lovley D."/>
            <person name="Richardson P."/>
        </authorList>
    </citation>
    <scope>NUCLEOTIDE SEQUENCE [LARGE SCALE GENOMIC DNA]</scope>
    <source>
        <strain evidence="4 5">Rf4</strain>
    </source>
</reference>
<sequence length="197" mass="22052">MNKTFKEVSYMDQLLVKPTIIHPLFIDGVLAPESGGVIGMTICPGKKDNGYFSGFWERNLDADLQAIKDWGAVALVSLIEGFEFRFLQVQDLPEKAGIFGLRWMHLPIPEASIPDQSFEEIWQEAGPQLRQWLKEGKKIVLHCNEGFGRTGIIAARLLVELGVEPDDAIHSTRKARSGAIVNVLQEKYVRQCKSSEA</sequence>